<feature type="transmembrane region" description="Helical" evidence="8">
    <location>
        <begin position="218"/>
        <end position="241"/>
    </location>
</feature>
<dbReference type="GO" id="GO:0016780">
    <property type="term" value="F:phosphotransferase activity, for other substituted phosphate groups"/>
    <property type="evidence" value="ECO:0007669"/>
    <property type="project" value="InterPro"/>
</dbReference>
<dbReference type="GO" id="GO:0044038">
    <property type="term" value="P:cell wall macromolecule biosynthetic process"/>
    <property type="evidence" value="ECO:0007669"/>
    <property type="project" value="TreeGrafter"/>
</dbReference>
<dbReference type="GO" id="GO:0005886">
    <property type="term" value="C:plasma membrane"/>
    <property type="evidence" value="ECO:0007669"/>
    <property type="project" value="UniProtKB-SubCell"/>
</dbReference>
<feature type="transmembrane region" description="Helical" evidence="8">
    <location>
        <begin position="290"/>
        <end position="317"/>
    </location>
</feature>
<comment type="cofactor">
    <cofactor evidence="7">
        <name>Mg(2+)</name>
        <dbReference type="ChEBI" id="CHEBI:18420"/>
    </cofactor>
</comment>
<keyword evidence="2" id="KW-1003">Cell membrane</keyword>
<keyword evidence="6 8" id="KW-0472">Membrane</keyword>
<feature type="transmembrane region" description="Helical" evidence="8">
    <location>
        <begin position="134"/>
        <end position="154"/>
    </location>
</feature>
<protein>
    <submittedName>
        <fullName evidence="9">Undecaprenyl/decaprenyl-phosphate alpha-N-acetylglucosaminyl 1-phosphate transferase</fullName>
    </submittedName>
</protein>
<keyword evidence="7" id="KW-0460">Magnesium</keyword>
<sequence length="368" mass="39966">MLTLVLSLLMSFALVYAILPSVIRIALNKGLVANPIARSSHEEATPCIGGVPIFIGIMFTTLLLTPYGQWHQLQFILSAIVIVFLVGIKDDIENLSALYKMVGILVSITILITRGEVQLDQMYGLFGWGSADAFPRWLCFLVSGFTLLVITNAFNLIDGINGLSATVGSIASLCFGVWFFMVDELYLGVLSMTTAGSLVAFLRFNVTPAKTFMGDTGALVVGLLLGVMAIKFIDLCATATIPSKYRFAEPIAVVVSILIIPLFDTIRVFVTRALRGVSPLQPDRRHIHHLLIDSGYSHMEATTILGIANLLFISLAFSLDGLLGLHALLALMIGIAMLLTFVLHRNVRLIKAGHVVSQHEAVELKQPA</sequence>
<dbReference type="GO" id="GO:0046872">
    <property type="term" value="F:metal ion binding"/>
    <property type="evidence" value="ECO:0007669"/>
    <property type="project" value="UniProtKB-KW"/>
</dbReference>
<feature type="binding site" evidence="7">
    <location>
        <position position="155"/>
    </location>
    <ligand>
        <name>Mg(2+)</name>
        <dbReference type="ChEBI" id="CHEBI:18420"/>
    </ligand>
</feature>
<evidence type="ECO:0000256" key="2">
    <source>
        <dbReference type="ARBA" id="ARBA00022475"/>
    </source>
</evidence>
<organism evidence="9 10">
    <name type="scientific">Neolewinella lacunae</name>
    <dbReference type="NCBI Taxonomy" id="1517758"/>
    <lineage>
        <taxon>Bacteria</taxon>
        <taxon>Pseudomonadati</taxon>
        <taxon>Bacteroidota</taxon>
        <taxon>Saprospiria</taxon>
        <taxon>Saprospirales</taxon>
        <taxon>Lewinellaceae</taxon>
        <taxon>Neolewinella</taxon>
    </lineage>
</organism>
<reference evidence="9" key="1">
    <citation type="submission" date="2020-08" db="EMBL/GenBank/DDBJ databases">
        <title>Lewinella bacteria from marine environments.</title>
        <authorList>
            <person name="Zhong Y."/>
        </authorList>
    </citation>
    <scope>NUCLEOTIDE SEQUENCE</scope>
    <source>
        <strain evidence="9">KCTC 42187</strain>
    </source>
</reference>
<feature type="transmembrane region" description="Helical" evidence="8">
    <location>
        <begin position="47"/>
        <end position="64"/>
    </location>
</feature>
<feature type="transmembrane region" description="Helical" evidence="8">
    <location>
        <begin position="97"/>
        <end position="114"/>
    </location>
</feature>
<feature type="binding site" evidence="7">
    <location>
        <position position="215"/>
    </location>
    <ligand>
        <name>Mg(2+)</name>
        <dbReference type="ChEBI" id="CHEBI:18420"/>
    </ligand>
</feature>
<feature type="transmembrane region" description="Helical" evidence="8">
    <location>
        <begin position="70"/>
        <end position="88"/>
    </location>
</feature>
<dbReference type="PANTHER" id="PTHR22926">
    <property type="entry name" value="PHOSPHO-N-ACETYLMURAMOYL-PENTAPEPTIDE-TRANSFERASE"/>
    <property type="match status" value="1"/>
</dbReference>
<keyword evidence="10" id="KW-1185">Reference proteome</keyword>
<accession>A0A923PIG4</accession>
<keyword evidence="4 8" id="KW-0812">Transmembrane</keyword>
<dbReference type="InterPro" id="IPR000715">
    <property type="entry name" value="Glycosyl_transferase_4"/>
</dbReference>
<evidence type="ECO:0000256" key="7">
    <source>
        <dbReference type="PIRSR" id="PIRSR600715-1"/>
    </source>
</evidence>
<comment type="caution">
    <text evidence="9">The sequence shown here is derived from an EMBL/GenBank/DDBJ whole genome shotgun (WGS) entry which is preliminary data.</text>
</comment>
<feature type="transmembrane region" description="Helical" evidence="8">
    <location>
        <begin position="6"/>
        <end position="27"/>
    </location>
</feature>
<evidence type="ECO:0000256" key="8">
    <source>
        <dbReference type="SAM" id="Phobius"/>
    </source>
</evidence>
<dbReference type="Proteomes" id="UP000650081">
    <property type="component" value="Unassembled WGS sequence"/>
</dbReference>
<keyword evidence="3 9" id="KW-0808">Transferase</keyword>
<evidence type="ECO:0000256" key="4">
    <source>
        <dbReference type="ARBA" id="ARBA00022692"/>
    </source>
</evidence>
<dbReference type="CDD" id="cd06853">
    <property type="entry name" value="GT_WecA_like"/>
    <property type="match status" value="1"/>
</dbReference>
<keyword evidence="5 8" id="KW-1133">Transmembrane helix</keyword>
<feature type="transmembrane region" description="Helical" evidence="8">
    <location>
        <begin position="186"/>
        <end position="206"/>
    </location>
</feature>
<evidence type="ECO:0000256" key="5">
    <source>
        <dbReference type="ARBA" id="ARBA00022989"/>
    </source>
</evidence>
<feature type="transmembrane region" description="Helical" evidence="8">
    <location>
        <begin position="161"/>
        <end position="180"/>
    </location>
</feature>
<feature type="transmembrane region" description="Helical" evidence="8">
    <location>
        <begin position="323"/>
        <end position="343"/>
    </location>
</feature>
<evidence type="ECO:0000313" key="10">
    <source>
        <dbReference type="Proteomes" id="UP000650081"/>
    </source>
</evidence>
<dbReference type="RefSeq" id="WP_187465980.1">
    <property type="nucleotide sequence ID" value="NZ_JACSIT010000080.1"/>
</dbReference>
<evidence type="ECO:0000313" key="9">
    <source>
        <dbReference type="EMBL" id="MBC6993884.1"/>
    </source>
</evidence>
<dbReference type="Pfam" id="PF00953">
    <property type="entry name" value="Glycos_transf_4"/>
    <property type="match status" value="1"/>
</dbReference>
<evidence type="ECO:0000256" key="6">
    <source>
        <dbReference type="ARBA" id="ARBA00023136"/>
    </source>
</evidence>
<dbReference type="PANTHER" id="PTHR22926:SF3">
    <property type="entry name" value="UNDECAPRENYL-PHOSPHATE ALPHA-N-ACETYLGLUCOSAMINYL 1-PHOSPHATE TRANSFERASE"/>
    <property type="match status" value="1"/>
</dbReference>
<comment type="subcellular location">
    <subcellularLocation>
        <location evidence="1">Cell membrane</location>
        <topology evidence="1">Multi-pass membrane protein</topology>
    </subcellularLocation>
</comment>
<dbReference type="EMBL" id="JACSIT010000080">
    <property type="protein sequence ID" value="MBC6993884.1"/>
    <property type="molecule type" value="Genomic_DNA"/>
</dbReference>
<name>A0A923PIG4_9BACT</name>
<keyword evidence="7" id="KW-0479">Metal-binding</keyword>
<evidence type="ECO:0000256" key="3">
    <source>
        <dbReference type="ARBA" id="ARBA00022679"/>
    </source>
</evidence>
<dbReference type="GO" id="GO:0009103">
    <property type="term" value="P:lipopolysaccharide biosynthetic process"/>
    <property type="evidence" value="ECO:0007669"/>
    <property type="project" value="TreeGrafter"/>
</dbReference>
<proteinExistence type="predicted"/>
<gene>
    <name evidence="9" type="ORF">H9S92_06915</name>
</gene>
<evidence type="ECO:0000256" key="1">
    <source>
        <dbReference type="ARBA" id="ARBA00004651"/>
    </source>
</evidence>
<feature type="transmembrane region" description="Helical" evidence="8">
    <location>
        <begin position="247"/>
        <end position="270"/>
    </location>
</feature>
<dbReference type="GO" id="GO:0071555">
    <property type="term" value="P:cell wall organization"/>
    <property type="evidence" value="ECO:0007669"/>
    <property type="project" value="TreeGrafter"/>
</dbReference>
<dbReference type="AlphaFoldDB" id="A0A923PIG4"/>